<dbReference type="CDD" id="cd14014">
    <property type="entry name" value="STKc_PknB_like"/>
    <property type="match status" value="1"/>
</dbReference>
<keyword evidence="5 8" id="KW-0067">ATP-binding</keyword>
<dbReference type="PROSITE" id="PS50011">
    <property type="entry name" value="PROTEIN_KINASE_DOM"/>
    <property type="match status" value="1"/>
</dbReference>
<dbReference type="Gene3D" id="3.30.200.20">
    <property type="entry name" value="Phosphorylase Kinase, domain 1"/>
    <property type="match status" value="1"/>
</dbReference>
<dbReference type="GO" id="GO:0005524">
    <property type="term" value="F:ATP binding"/>
    <property type="evidence" value="ECO:0007669"/>
    <property type="project" value="UniProtKB-UniRule"/>
</dbReference>
<keyword evidence="2 8" id="KW-0808">Transferase</keyword>
<feature type="compositionally biased region" description="Polar residues" evidence="10">
    <location>
        <begin position="308"/>
        <end position="317"/>
    </location>
</feature>
<proteinExistence type="inferred from homology"/>
<dbReference type="EMBL" id="JBAFSM010000088">
    <property type="protein sequence ID" value="MEG3440307.1"/>
    <property type="molecule type" value="Genomic_DNA"/>
</dbReference>
<dbReference type="InterPro" id="IPR016252">
    <property type="entry name" value="Ser/Thr_kinase_SpkB"/>
</dbReference>
<dbReference type="NCBIfam" id="NF045510">
    <property type="entry name" value="4Cys_prefix_kin"/>
    <property type="match status" value="1"/>
</dbReference>
<dbReference type="PROSITE" id="PS00107">
    <property type="entry name" value="PROTEIN_KINASE_ATP"/>
    <property type="match status" value="1"/>
</dbReference>
<evidence type="ECO:0000256" key="8">
    <source>
        <dbReference type="PIRNR" id="PIRNR000647"/>
    </source>
</evidence>
<dbReference type="SMART" id="SM00220">
    <property type="entry name" value="S_TKc"/>
    <property type="match status" value="1"/>
</dbReference>
<keyword evidence="13" id="KW-1185">Reference proteome</keyword>
<evidence type="ECO:0000256" key="4">
    <source>
        <dbReference type="ARBA" id="ARBA00022777"/>
    </source>
</evidence>
<dbReference type="SUPFAM" id="SSF56112">
    <property type="entry name" value="Protein kinase-like (PK-like)"/>
    <property type="match status" value="1"/>
</dbReference>
<dbReference type="Gene3D" id="2.160.20.80">
    <property type="entry name" value="E3 ubiquitin-protein ligase SopA"/>
    <property type="match status" value="1"/>
</dbReference>
<comment type="catalytic activity">
    <reaction evidence="6 8">
        <text>L-threonyl-[protein] + ATP = O-phospho-L-threonyl-[protein] + ADP + H(+)</text>
        <dbReference type="Rhea" id="RHEA:46608"/>
        <dbReference type="Rhea" id="RHEA-COMP:11060"/>
        <dbReference type="Rhea" id="RHEA-COMP:11605"/>
        <dbReference type="ChEBI" id="CHEBI:15378"/>
        <dbReference type="ChEBI" id="CHEBI:30013"/>
        <dbReference type="ChEBI" id="CHEBI:30616"/>
        <dbReference type="ChEBI" id="CHEBI:61977"/>
        <dbReference type="ChEBI" id="CHEBI:456216"/>
        <dbReference type="EC" id="2.7.11.1"/>
    </reaction>
</comment>
<dbReference type="Gene3D" id="1.10.510.10">
    <property type="entry name" value="Transferase(Phosphotransferase) domain 1"/>
    <property type="match status" value="1"/>
</dbReference>
<evidence type="ECO:0000256" key="1">
    <source>
        <dbReference type="ARBA" id="ARBA00022527"/>
    </source>
</evidence>
<evidence type="ECO:0000256" key="3">
    <source>
        <dbReference type="ARBA" id="ARBA00022741"/>
    </source>
</evidence>
<feature type="compositionally biased region" description="Low complexity" evidence="10">
    <location>
        <begin position="326"/>
        <end position="354"/>
    </location>
</feature>
<dbReference type="PANTHER" id="PTHR24363:SF0">
    <property type="entry name" value="SERINE_THREONINE KINASE LIKE DOMAIN CONTAINING 1"/>
    <property type="match status" value="1"/>
</dbReference>
<dbReference type="EC" id="2.7.11.1" evidence="8"/>
<sequence>MTYCVNPACTQPKNAAEATVCQNCGSSLCLHGRYQVLGILGKGGFGATFASSDLSLPGKPLCVVKQLRPATNDPNIFRMAKELFEREAETLGKVGIHPQVPRLLDYFEETQQFYLVQEYVKGRNLHQEVRKGGPFSEAGVKQFLSELLPILQYIHEQKVIHRDIKPANLIRRQTDRKLVLIDFGAVKNQVNTVLAGSSNQTALTAFAVGTQGFAPPEQMAMRPVYASDIYAVGMTCLYLLTGRSPKDLDVDANTGELLWERWIKVSPPFAKVIKTMIEVSVQQRYKSAREVLDALDMVAYSDSLADSLTSTPTQARARSSDGEPMTTLKSSGFSKSSPNSNVSTTLNSSFRRSPTPSPAPSPAQKASSTNDMGFQMANTGPNSAVGRGKAKDKVDVTAIKKKPRLEAKAIIEGYANGRRDFAQEDIGSVNLSRARLPGINFYQSKLTGADLHDADLSSADLGRANLAGASLKGTNLNSAYLGYADLERADLRGADLTGANLRHANFRGTNLCGANLTDAQVSPEQLSIAKTNWLTVMPSGKRGFW</sequence>
<comment type="catalytic activity">
    <reaction evidence="7 8">
        <text>L-seryl-[protein] + ATP = O-phospho-L-seryl-[protein] + ADP + H(+)</text>
        <dbReference type="Rhea" id="RHEA:17989"/>
        <dbReference type="Rhea" id="RHEA-COMP:9863"/>
        <dbReference type="Rhea" id="RHEA-COMP:11604"/>
        <dbReference type="ChEBI" id="CHEBI:15378"/>
        <dbReference type="ChEBI" id="CHEBI:29999"/>
        <dbReference type="ChEBI" id="CHEBI:30616"/>
        <dbReference type="ChEBI" id="CHEBI:83421"/>
        <dbReference type="ChEBI" id="CHEBI:456216"/>
        <dbReference type="EC" id="2.7.11.1"/>
    </reaction>
</comment>
<dbReference type="InterPro" id="IPR011009">
    <property type="entry name" value="Kinase-like_dom_sf"/>
</dbReference>
<feature type="binding site" evidence="9">
    <location>
        <position position="65"/>
    </location>
    <ligand>
        <name>ATP</name>
        <dbReference type="ChEBI" id="CHEBI:30616"/>
    </ligand>
</feature>
<keyword evidence="4 8" id="KW-0418">Kinase</keyword>
<dbReference type="Proteomes" id="UP001328733">
    <property type="component" value="Unassembled WGS sequence"/>
</dbReference>
<dbReference type="InterPro" id="IPR000719">
    <property type="entry name" value="Prot_kinase_dom"/>
</dbReference>
<dbReference type="Pfam" id="PF00805">
    <property type="entry name" value="Pentapeptide"/>
    <property type="match status" value="2"/>
</dbReference>
<dbReference type="GO" id="GO:0004674">
    <property type="term" value="F:protein serine/threonine kinase activity"/>
    <property type="evidence" value="ECO:0007669"/>
    <property type="project" value="UniProtKB-UniRule"/>
</dbReference>
<evidence type="ECO:0000256" key="10">
    <source>
        <dbReference type="SAM" id="MobiDB-lite"/>
    </source>
</evidence>
<dbReference type="SUPFAM" id="SSF141571">
    <property type="entry name" value="Pentapeptide repeat-like"/>
    <property type="match status" value="1"/>
</dbReference>
<evidence type="ECO:0000256" key="6">
    <source>
        <dbReference type="ARBA" id="ARBA00047899"/>
    </source>
</evidence>
<feature type="compositionally biased region" description="Polar residues" evidence="10">
    <location>
        <begin position="369"/>
        <end position="382"/>
    </location>
</feature>
<evidence type="ECO:0000256" key="9">
    <source>
        <dbReference type="PROSITE-ProRule" id="PRU10141"/>
    </source>
</evidence>
<dbReference type="InterPro" id="IPR001646">
    <property type="entry name" value="5peptide_repeat"/>
</dbReference>
<protein>
    <recommendedName>
        <fullName evidence="8">Serine/threonine-protein kinase B</fullName>
        <ecNumber evidence="8">2.7.11.1</ecNumber>
    </recommendedName>
</protein>
<comment type="similarity">
    <text evidence="8">Belongs to the protein kinase superfamily. Ser/Thr protein kinase family.</text>
</comment>
<feature type="region of interest" description="Disordered" evidence="10">
    <location>
        <begin position="308"/>
        <end position="391"/>
    </location>
</feature>
<evidence type="ECO:0000259" key="11">
    <source>
        <dbReference type="PROSITE" id="PS50011"/>
    </source>
</evidence>
<feature type="domain" description="Protein kinase" evidence="11">
    <location>
        <begin position="34"/>
        <end position="298"/>
    </location>
</feature>
<keyword evidence="3 8" id="KW-0547">Nucleotide-binding</keyword>
<evidence type="ECO:0000256" key="2">
    <source>
        <dbReference type="ARBA" id="ARBA00022679"/>
    </source>
</evidence>
<dbReference type="PANTHER" id="PTHR24363">
    <property type="entry name" value="SERINE/THREONINE PROTEIN KINASE"/>
    <property type="match status" value="1"/>
</dbReference>
<evidence type="ECO:0000256" key="5">
    <source>
        <dbReference type="ARBA" id="ARBA00022840"/>
    </source>
</evidence>
<name>A0AAW9QZI3_9CHRO</name>
<evidence type="ECO:0000313" key="13">
    <source>
        <dbReference type="Proteomes" id="UP001328733"/>
    </source>
</evidence>
<dbReference type="AlphaFoldDB" id="A0AAW9QZI3"/>
<dbReference type="Pfam" id="PF00069">
    <property type="entry name" value="Pkinase"/>
    <property type="match status" value="1"/>
</dbReference>
<dbReference type="PIRSF" id="PIRSF000647">
    <property type="entry name" value="Ser/Thr_PK_SpkB"/>
    <property type="match status" value="1"/>
</dbReference>
<keyword evidence="1 8" id="KW-0723">Serine/threonine-protein kinase</keyword>
<comment type="caution">
    <text evidence="12">The sequence shown here is derived from an EMBL/GenBank/DDBJ whole genome shotgun (WGS) entry which is preliminary data.</text>
</comment>
<evidence type="ECO:0000256" key="7">
    <source>
        <dbReference type="ARBA" id="ARBA00048679"/>
    </source>
</evidence>
<reference evidence="12 13" key="1">
    <citation type="submission" date="2024-01" db="EMBL/GenBank/DDBJ databases">
        <title>Genomic insights into the taxonomy and metabolism of the cyanobacterium Pannus brasiliensis CCIBt3594.</title>
        <authorList>
            <person name="Machado M."/>
            <person name="Botero N.B."/>
            <person name="Andreote A.P.D."/>
            <person name="Feitosa A.M.T."/>
            <person name="Popin R."/>
            <person name="Sivonen K."/>
            <person name="Fiore M.F."/>
        </authorList>
    </citation>
    <scope>NUCLEOTIDE SEQUENCE [LARGE SCALE GENOMIC DNA]</scope>
    <source>
        <strain evidence="12 13">CCIBt3594</strain>
    </source>
</reference>
<evidence type="ECO:0000313" key="12">
    <source>
        <dbReference type="EMBL" id="MEG3440307.1"/>
    </source>
</evidence>
<organism evidence="12 13">
    <name type="scientific">Pannus brasiliensis CCIBt3594</name>
    <dbReference type="NCBI Taxonomy" id="1427578"/>
    <lineage>
        <taxon>Bacteria</taxon>
        <taxon>Bacillati</taxon>
        <taxon>Cyanobacteriota</taxon>
        <taxon>Cyanophyceae</taxon>
        <taxon>Oscillatoriophycideae</taxon>
        <taxon>Chroococcales</taxon>
        <taxon>Microcystaceae</taxon>
        <taxon>Pannus</taxon>
    </lineage>
</organism>
<dbReference type="RefSeq" id="WP_332867775.1">
    <property type="nucleotide sequence ID" value="NZ_JBAFSM010000088.1"/>
</dbReference>
<dbReference type="InterPro" id="IPR017441">
    <property type="entry name" value="Protein_kinase_ATP_BS"/>
</dbReference>
<accession>A0AAW9QZI3</accession>
<gene>
    <name evidence="12" type="ORF">V0288_24480</name>
</gene>